<dbReference type="EMBL" id="JBANRG010000114">
    <property type="protein sequence ID" value="KAK7434930.1"/>
    <property type="molecule type" value="Genomic_DNA"/>
</dbReference>
<name>A0ABR1IK40_9AGAR</name>
<accession>A0ABR1IK40</accession>
<gene>
    <name evidence="2" type="ORF">VKT23_019933</name>
</gene>
<proteinExistence type="predicted"/>
<feature type="transmembrane region" description="Helical" evidence="1">
    <location>
        <begin position="212"/>
        <end position="235"/>
    </location>
</feature>
<dbReference type="Proteomes" id="UP001498398">
    <property type="component" value="Unassembled WGS sequence"/>
</dbReference>
<keyword evidence="1" id="KW-0812">Transmembrane</keyword>
<protein>
    <submittedName>
        <fullName evidence="2">Uncharacterized protein</fullName>
    </submittedName>
</protein>
<organism evidence="2 3">
    <name type="scientific">Marasmiellus scandens</name>
    <dbReference type="NCBI Taxonomy" id="2682957"/>
    <lineage>
        <taxon>Eukaryota</taxon>
        <taxon>Fungi</taxon>
        <taxon>Dikarya</taxon>
        <taxon>Basidiomycota</taxon>
        <taxon>Agaricomycotina</taxon>
        <taxon>Agaricomycetes</taxon>
        <taxon>Agaricomycetidae</taxon>
        <taxon>Agaricales</taxon>
        <taxon>Marasmiineae</taxon>
        <taxon>Omphalotaceae</taxon>
        <taxon>Marasmiellus</taxon>
    </lineage>
</organism>
<keyword evidence="1" id="KW-1133">Transmembrane helix</keyword>
<keyword evidence="1" id="KW-0472">Membrane</keyword>
<sequence length="328" mass="36001">MEGKDGWARPSFLPIHPSATTPLRHFCTLPVVLDNGYLLSWRFGQFGPNGALSLGPNDALSLGPNDALSLGPNDALSLGPNYTLPVVFILLESSTFRTQQYFISRTQLHSTRCLGQRVFALLGSGAFRSQRWFTYALSVVLDNGYVLSWGVGLFGPNGGLFTLYPLSWTSGMCSLGEWGFSVPTVVYLRSIRCLGQRVRALLGSGAFRSQRWSIYALPVVLDNGYVLSWGVGLFGPNGGLFTLYPLSWTSGMCSLGEWGFSVPTVVYLCSTRCLGQRVFALLGSGAFWSRRWSIYALPVVLDIGYVLSWGVGLFGPSSSNYALRYIFW</sequence>
<keyword evidence="3" id="KW-1185">Reference proteome</keyword>
<feature type="transmembrane region" description="Helical" evidence="1">
    <location>
        <begin position="255"/>
        <end position="274"/>
    </location>
</feature>
<reference evidence="2 3" key="1">
    <citation type="submission" date="2024-01" db="EMBL/GenBank/DDBJ databases">
        <title>A draft genome for the cacao thread blight pathogen Marasmiellus scandens.</title>
        <authorList>
            <person name="Baruah I.K."/>
            <person name="Leung J."/>
            <person name="Bukari Y."/>
            <person name="Amoako-Attah I."/>
            <person name="Meinhardt L.W."/>
            <person name="Bailey B.A."/>
            <person name="Cohen S.P."/>
        </authorList>
    </citation>
    <scope>NUCLEOTIDE SEQUENCE [LARGE SCALE GENOMIC DNA]</scope>
    <source>
        <strain evidence="2 3">GH-19</strain>
    </source>
</reference>
<feature type="transmembrane region" description="Helical" evidence="1">
    <location>
        <begin position="294"/>
        <end position="315"/>
    </location>
</feature>
<feature type="transmembrane region" description="Helical" evidence="1">
    <location>
        <begin position="132"/>
        <end position="154"/>
    </location>
</feature>
<evidence type="ECO:0000256" key="1">
    <source>
        <dbReference type="SAM" id="Phobius"/>
    </source>
</evidence>
<evidence type="ECO:0000313" key="3">
    <source>
        <dbReference type="Proteomes" id="UP001498398"/>
    </source>
</evidence>
<feature type="transmembrane region" description="Helical" evidence="1">
    <location>
        <begin position="166"/>
        <end position="191"/>
    </location>
</feature>
<comment type="caution">
    <text evidence="2">The sequence shown here is derived from an EMBL/GenBank/DDBJ whole genome shotgun (WGS) entry which is preliminary data.</text>
</comment>
<evidence type="ECO:0000313" key="2">
    <source>
        <dbReference type="EMBL" id="KAK7434930.1"/>
    </source>
</evidence>